<dbReference type="AlphaFoldDB" id="A0A7C9I019"/>
<dbReference type="EMBL" id="WOXT01000004">
    <property type="protein sequence ID" value="MUV15194.1"/>
    <property type="molecule type" value="Genomic_DNA"/>
</dbReference>
<name>A0A7C9I019_9GAMM</name>
<protein>
    <submittedName>
        <fullName evidence="1">Uncharacterized protein</fullName>
    </submittedName>
</protein>
<accession>A0A7C9I019</accession>
<dbReference type="RefSeq" id="WP_156642740.1">
    <property type="nucleotide sequence ID" value="NZ_WOXT01000004.1"/>
</dbReference>
<gene>
    <name evidence="1" type="ORF">GN331_13390</name>
</gene>
<proteinExistence type="predicted"/>
<reference evidence="1 2" key="1">
    <citation type="submission" date="2019-12" db="EMBL/GenBank/DDBJ databases">
        <authorList>
            <person name="Xu J."/>
        </authorList>
    </citation>
    <scope>NUCLEOTIDE SEQUENCE [LARGE SCALE GENOMIC DNA]</scope>
    <source>
        <strain evidence="1 2">HX-5-24</strain>
    </source>
</reference>
<organism evidence="1 2">
    <name type="scientific">Noviluteimonas gilva</name>
    <dbReference type="NCBI Taxonomy" id="2682097"/>
    <lineage>
        <taxon>Bacteria</taxon>
        <taxon>Pseudomonadati</taxon>
        <taxon>Pseudomonadota</taxon>
        <taxon>Gammaproteobacteria</taxon>
        <taxon>Lysobacterales</taxon>
        <taxon>Lysobacteraceae</taxon>
        <taxon>Noviluteimonas</taxon>
    </lineage>
</organism>
<sequence>MTQDLASMTITQATEDEVMALFARLEQLLPGLLTLAVGDRKTLSIMGPTSERYVRLNIDLANQHAGLIPADMNLAGANADLEARERMMRIANRAKLFADKCEDTVAALGSDLMVFSHSCYAILKVLGKAVGLDDALKELSYRWARRKKKPATANEQ</sequence>
<comment type="caution">
    <text evidence="1">The sequence shown here is derived from an EMBL/GenBank/DDBJ whole genome shotgun (WGS) entry which is preliminary data.</text>
</comment>
<keyword evidence="2" id="KW-1185">Reference proteome</keyword>
<dbReference type="Proteomes" id="UP000479692">
    <property type="component" value="Unassembled WGS sequence"/>
</dbReference>
<evidence type="ECO:0000313" key="2">
    <source>
        <dbReference type="Proteomes" id="UP000479692"/>
    </source>
</evidence>
<evidence type="ECO:0000313" key="1">
    <source>
        <dbReference type="EMBL" id="MUV15194.1"/>
    </source>
</evidence>